<dbReference type="SUPFAM" id="SSF51182">
    <property type="entry name" value="RmlC-like cupins"/>
    <property type="match status" value="1"/>
</dbReference>
<dbReference type="CDD" id="cd10548">
    <property type="entry name" value="cupin_CDO"/>
    <property type="match status" value="1"/>
</dbReference>
<proteinExistence type="predicted"/>
<reference evidence="1 2" key="1">
    <citation type="submission" date="2020-01" db="EMBL/GenBank/DDBJ databases">
        <title>Draft genome sequence of Aspergillus udagawae IFM 53868.</title>
        <authorList>
            <person name="Takahashi H."/>
            <person name="Yaguchi T."/>
        </authorList>
    </citation>
    <scope>NUCLEOTIDE SEQUENCE [LARGE SCALE GENOMIC DNA]</scope>
    <source>
        <strain evidence="1 2">IFM 53868</strain>
    </source>
</reference>
<comment type="caution">
    <text evidence="1">The sequence shown here is derived from an EMBL/GenBank/DDBJ whole genome shotgun (WGS) entry which is preliminary data.</text>
</comment>
<evidence type="ECO:0000313" key="1">
    <source>
        <dbReference type="EMBL" id="GFF88045.1"/>
    </source>
</evidence>
<dbReference type="InterPro" id="IPR011051">
    <property type="entry name" value="RmlC_Cupin_sf"/>
</dbReference>
<name>A0ABQ1AUG7_9EURO</name>
<keyword evidence="1" id="KW-0560">Oxidoreductase</keyword>
<sequence>MGSAHDFFDPFFVPSDDEALTFFSDISPWVAFATASDGVSLPIEGQGTIAVLAELEKEGSLTFTVQNVQKTVTLTFTAKPKSCNLQFNSSSEEQILLEEIPLTLIPTRVPGDYIFPQKKIPYWLSIDKNYGRIRFGTRMVNNRMTLVEAQLKEKKDKGVWEWKEKQYKVLEKLKIVKVEPNEKISQTRINRLPVVRDLPPVVASTDGVTLGELDSGTRVVFADLPTACQTLYHNVAGPKIVLNTSEFPDFYNAIHRSVITPGCWAYNKLKEKSKDHDPANGYLRITVGPNMVIASTVHEDAVLIVPQGNSPGVPYVMEIWPPGNSSPIHDHGNASAIIKVLEGQIDCTYYDSIDVGKPIVIGSVTFNKGAVTWLGEKQYQIHMLKNKYHMTCVTIQCYRYEDSDDQHSEFFRFIKDNKITNFAPNSDIQFSEFEEKMRHEWDQQ</sequence>
<evidence type="ECO:0000313" key="2">
    <source>
        <dbReference type="Proteomes" id="UP000465266"/>
    </source>
</evidence>
<dbReference type="EMBL" id="BLKG01000053">
    <property type="protein sequence ID" value="GFF88045.1"/>
    <property type="molecule type" value="Genomic_DNA"/>
</dbReference>
<gene>
    <name evidence="1" type="ORF">IFM53868_05363</name>
</gene>
<keyword evidence="2" id="KW-1185">Reference proteome</keyword>
<accession>A0ABQ1AUG7</accession>
<keyword evidence="1" id="KW-0223">Dioxygenase</keyword>
<dbReference type="InterPro" id="IPR014710">
    <property type="entry name" value="RmlC-like_jellyroll"/>
</dbReference>
<dbReference type="Proteomes" id="UP000465266">
    <property type="component" value="Unassembled WGS sequence"/>
</dbReference>
<dbReference type="Gene3D" id="2.60.120.10">
    <property type="entry name" value="Jelly Rolls"/>
    <property type="match status" value="1"/>
</dbReference>
<protein>
    <submittedName>
        <fullName evidence="1">Cysteine dioxygenase</fullName>
    </submittedName>
</protein>
<dbReference type="GO" id="GO:0051213">
    <property type="term" value="F:dioxygenase activity"/>
    <property type="evidence" value="ECO:0007669"/>
    <property type="project" value="UniProtKB-KW"/>
</dbReference>
<organism evidence="1 2">
    <name type="scientific">Aspergillus udagawae</name>
    <dbReference type="NCBI Taxonomy" id="91492"/>
    <lineage>
        <taxon>Eukaryota</taxon>
        <taxon>Fungi</taxon>
        <taxon>Dikarya</taxon>
        <taxon>Ascomycota</taxon>
        <taxon>Pezizomycotina</taxon>
        <taxon>Eurotiomycetes</taxon>
        <taxon>Eurotiomycetidae</taxon>
        <taxon>Eurotiales</taxon>
        <taxon>Aspergillaceae</taxon>
        <taxon>Aspergillus</taxon>
        <taxon>Aspergillus subgen. Fumigati</taxon>
    </lineage>
</organism>